<proteinExistence type="predicted"/>
<reference evidence="2" key="1">
    <citation type="journal article" date="2022" name="bioRxiv">
        <title>Sequencing and chromosome-scale assembly of the giantPleurodeles waltlgenome.</title>
        <authorList>
            <person name="Brown T."/>
            <person name="Elewa A."/>
            <person name="Iarovenko S."/>
            <person name="Subramanian E."/>
            <person name="Araus A.J."/>
            <person name="Petzold A."/>
            <person name="Susuki M."/>
            <person name="Suzuki K.-i.T."/>
            <person name="Hayashi T."/>
            <person name="Toyoda A."/>
            <person name="Oliveira C."/>
            <person name="Osipova E."/>
            <person name="Leigh N.D."/>
            <person name="Simon A."/>
            <person name="Yun M.H."/>
        </authorList>
    </citation>
    <scope>NUCLEOTIDE SEQUENCE</scope>
    <source>
        <strain evidence="2">20211129_DDA</strain>
        <tissue evidence="2">Liver</tissue>
    </source>
</reference>
<protein>
    <submittedName>
        <fullName evidence="2">Uncharacterized protein</fullName>
    </submittedName>
</protein>
<evidence type="ECO:0000256" key="1">
    <source>
        <dbReference type="SAM" id="MobiDB-lite"/>
    </source>
</evidence>
<dbReference type="EMBL" id="JANPWB010000006">
    <property type="protein sequence ID" value="KAJ1180235.1"/>
    <property type="molecule type" value="Genomic_DNA"/>
</dbReference>
<feature type="region of interest" description="Disordered" evidence="1">
    <location>
        <begin position="61"/>
        <end position="91"/>
    </location>
</feature>
<dbReference type="AlphaFoldDB" id="A0AAV7TU05"/>
<feature type="compositionally biased region" description="Polar residues" evidence="1">
    <location>
        <begin position="61"/>
        <end position="78"/>
    </location>
</feature>
<keyword evidence="3" id="KW-1185">Reference proteome</keyword>
<evidence type="ECO:0000313" key="3">
    <source>
        <dbReference type="Proteomes" id="UP001066276"/>
    </source>
</evidence>
<gene>
    <name evidence="2" type="ORF">NDU88_005457</name>
</gene>
<organism evidence="2 3">
    <name type="scientific">Pleurodeles waltl</name>
    <name type="common">Iberian ribbed newt</name>
    <dbReference type="NCBI Taxonomy" id="8319"/>
    <lineage>
        <taxon>Eukaryota</taxon>
        <taxon>Metazoa</taxon>
        <taxon>Chordata</taxon>
        <taxon>Craniata</taxon>
        <taxon>Vertebrata</taxon>
        <taxon>Euteleostomi</taxon>
        <taxon>Amphibia</taxon>
        <taxon>Batrachia</taxon>
        <taxon>Caudata</taxon>
        <taxon>Salamandroidea</taxon>
        <taxon>Salamandridae</taxon>
        <taxon>Pleurodelinae</taxon>
        <taxon>Pleurodeles</taxon>
    </lineage>
</organism>
<dbReference type="Proteomes" id="UP001066276">
    <property type="component" value="Chromosome 3_2"/>
</dbReference>
<comment type="caution">
    <text evidence="2">The sequence shown here is derived from an EMBL/GenBank/DDBJ whole genome shotgun (WGS) entry which is preliminary data.</text>
</comment>
<name>A0AAV7TU05_PLEWA</name>
<accession>A0AAV7TU05</accession>
<evidence type="ECO:0000313" key="2">
    <source>
        <dbReference type="EMBL" id="KAJ1180235.1"/>
    </source>
</evidence>
<sequence>MQTNTPRELYAETTSVRCSQARGAPIPKEGALYSPKCDRKCPMKDCHVAALGLLGRFSMNSKQAKAPETPTSLGNTPYGSRLDPCRKSPLN</sequence>